<comment type="caution">
    <text evidence="2">The sequence shown here is derived from an EMBL/GenBank/DDBJ whole genome shotgun (WGS) entry which is preliminary data.</text>
</comment>
<proteinExistence type="predicted"/>
<keyword evidence="1" id="KW-0812">Transmembrane</keyword>
<evidence type="ECO:0000313" key="2">
    <source>
        <dbReference type="EMBL" id="MFD2276965.1"/>
    </source>
</evidence>
<evidence type="ECO:0000313" key="3">
    <source>
        <dbReference type="Proteomes" id="UP001597297"/>
    </source>
</evidence>
<keyword evidence="1" id="KW-1133">Transmembrane helix</keyword>
<feature type="transmembrane region" description="Helical" evidence="1">
    <location>
        <begin position="6"/>
        <end position="30"/>
    </location>
</feature>
<reference evidence="3" key="1">
    <citation type="journal article" date="2019" name="Int. J. Syst. Evol. Microbiol.">
        <title>The Global Catalogue of Microorganisms (GCM) 10K type strain sequencing project: providing services to taxonomists for standard genome sequencing and annotation.</title>
        <authorList>
            <consortium name="The Broad Institute Genomics Platform"/>
            <consortium name="The Broad Institute Genome Sequencing Center for Infectious Disease"/>
            <person name="Wu L."/>
            <person name="Ma J."/>
        </authorList>
    </citation>
    <scope>NUCLEOTIDE SEQUENCE [LARGE SCALE GENOMIC DNA]</scope>
    <source>
        <strain evidence="3">JCM 16545</strain>
    </source>
</reference>
<accession>A0ABW5E6B2</accession>
<protein>
    <submittedName>
        <fullName evidence="2">Uncharacterized protein</fullName>
    </submittedName>
</protein>
<feature type="transmembrane region" description="Helical" evidence="1">
    <location>
        <begin position="42"/>
        <end position="61"/>
    </location>
</feature>
<dbReference type="RefSeq" id="WP_377092910.1">
    <property type="nucleotide sequence ID" value="NZ_JBHSJM010000001.1"/>
</dbReference>
<dbReference type="EMBL" id="JBHUJC010000034">
    <property type="protein sequence ID" value="MFD2276965.1"/>
    <property type="molecule type" value="Genomic_DNA"/>
</dbReference>
<keyword evidence="1" id="KW-0472">Membrane</keyword>
<name>A0ABW5E6B2_9BACT</name>
<organism evidence="2 3">
    <name type="scientific">Rubritalea spongiae</name>
    <dbReference type="NCBI Taxonomy" id="430797"/>
    <lineage>
        <taxon>Bacteria</taxon>
        <taxon>Pseudomonadati</taxon>
        <taxon>Verrucomicrobiota</taxon>
        <taxon>Verrucomicrobiia</taxon>
        <taxon>Verrucomicrobiales</taxon>
        <taxon>Rubritaleaceae</taxon>
        <taxon>Rubritalea</taxon>
    </lineage>
</organism>
<keyword evidence="3" id="KW-1185">Reference proteome</keyword>
<dbReference type="Proteomes" id="UP001597297">
    <property type="component" value="Unassembled WGS sequence"/>
</dbReference>
<evidence type="ECO:0000256" key="1">
    <source>
        <dbReference type="SAM" id="Phobius"/>
    </source>
</evidence>
<gene>
    <name evidence="2" type="ORF">ACFSQZ_10835</name>
</gene>
<sequence>MSTFGLRFIAGLVGTIVSYLLIVLIGLLFSSDGINLAYCKNMAFYSPIGAIIGLLFPKQTLKCFTYLFQL</sequence>